<reference evidence="2 3" key="1">
    <citation type="submission" date="2016-10" db="EMBL/GenBank/DDBJ databases">
        <authorList>
            <person name="de Groot N.N."/>
        </authorList>
    </citation>
    <scope>NUCLEOTIDE SEQUENCE [LARGE SCALE GENOMIC DNA]</scope>
    <source>
        <strain evidence="2 3">VTM1R29</strain>
    </source>
</reference>
<dbReference type="AlphaFoldDB" id="A0A1H7TUZ5"/>
<feature type="transmembrane region" description="Helical" evidence="1">
    <location>
        <begin position="232"/>
        <end position="263"/>
    </location>
</feature>
<feature type="transmembrane region" description="Helical" evidence="1">
    <location>
        <begin position="415"/>
        <end position="441"/>
    </location>
</feature>
<feature type="transmembrane region" description="Helical" evidence="1">
    <location>
        <begin position="207"/>
        <end position="225"/>
    </location>
</feature>
<keyword evidence="2" id="KW-0808">Transferase</keyword>
<accession>A0A1H7TUZ5</accession>
<dbReference type="RefSeq" id="WP_074595700.1">
    <property type="nucleotide sequence ID" value="NZ_FNUH01000002.1"/>
</dbReference>
<feature type="transmembrane region" description="Helical" evidence="1">
    <location>
        <begin position="12"/>
        <end position="35"/>
    </location>
</feature>
<feature type="transmembrane region" description="Helical" evidence="1">
    <location>
        <begin position="453"/>
        <end position="470"/>
    </location>
</feature>
<keyword evidence="1" id="KW-1133">Transmembrane helix</keyword>
<dbReference type="EMBL" id="FOBM01000001">
    <property type="protein sequence ID" value="SEL88266.1"/>
    <property type="molecule type" value="Genomic_DNA"/>
</dbReference>
<feature type="transmembrane region" description="Helical" evidence="1">
    <location>
        <begin position="183"/>
        <end position="201"/>
    </location>
</feature>
<organism evidence="2 3">
    <name type="scientific">Streptococcus gallolyticus</name>
    <dbReference type="NCBI Taxonomy" id="315405"/>
    <lineage>
        <taxon>Bacteria</taxon>
        <taxon>Bacillati</taxon>
        <taxon>Bacillota</taxon>
        <taxon>Bacilli</taxon>
        <taxon>Lactobacillales</taxon>
        <taxon>Streptococcaceae</taxon>
        <taxon>Streptococcus</taxon>
    </lineage>
</organism>
<protein>
    <submittedName>
        <fullName evidence="2">Dolichyl-phosphate-mannose-protein mannosyltransferase</fullName>
    </submittedName>
</protein>
<dbReference type="Proteomes" id="UP000182764">
    <property type="component" value="Unassembled WGS sequence"/>
</dbReference>
<proteinExistence type="predicted"/>
<feature type="transmembrane region" description="Helical" evidence="1">
    <location>
        <begin position="477"/>
        <end position="495"/>
    </location>
</feature>
<name>A0A1H7TUZ5_9STRE</name>
<feature type="transmembrane region" description="Helical" evidence="1">
    <location>
        <begin position="77"/>
        <end position="99"/>
    </location>
</feature>
<gene>
    <name evidence="2" type="ORF">SAMN04487839_10125</name>
</gene>
<keyword evidence="2" id="KW-0328">Glycosyltransferase</keyword>
<sequence length="529" mass="61298">MLKKCHDVIINLLHAWSLILFTLITLISLFFRTFIPRYSELAEIKQNRLFLLILFLALGIFYFVIANLRKSSAKRIFFLGVLAYTIFAIYLFLSVSGILRNDAVAVYDAARGLNNGDFSYLEINSYLYRFPHQLGLVTYERIILLLTGAKNAKIFFLLNYIMIIAINYLNWRITKKLFDNEEISKISIVISFIFLPQFFSILFVYGLVPGLFFSMIAIYCLIAYFEKRQLRFLVSLIIALTCATVIRNNYIILVVTISIILILDAINHKVFPSFLGIIVLFTMLSAANTSINSHYKNLSNRSDISGIPHIAWIAMGLDDNPKSPRLPGWYDESIDNVYVENKGDFEKIKILSQYKVKERLEYLTGHLKYAWDFFATKVLSTWTEGLFQSIWSGPAPALNQGVRTFLWKSVYNGKFFYKFFSLFSTAVLFLIYFGSLVFLFYLVGSQKVVNSLIFYPYIYFSGGFLFHIIWETKSQYAYPYIVLLFPVAAFGLFKFPQLKKTVLWKRIVQKLRLVLFSLSDTIENAKLNK</sequence>
<evidence type="ECO:0000313" key="3">
    <source>
        <dbReference type="Proteomes" id="UP000182764"/>
    </source>
</evidence>
<dbReference type="GO" id="GO:0016757">
    <property type="term" value="F:glycosyltransferase activity"/>
    <property type="evidence" value="ECO:0007669"/>
    <property type="project" value="UniProtKB-KW"/>
</dbReference>
<feature type="transmembrane region" description="Helical" evidence="1">
    <location>
        <begin position="269"/>
        <end position="291"/>
    </location>
</feature>
<keyword evidence="1" id="KW-0812">Transmembrane</keyword>
<evidence type="ECO:0000256" key="1">
    <source>
        <dbReference type="SAM" id="Phobius"/>
    </source>
</evidence>
<keyword evidence="1" id="KW-0472">Membrane</keyword>
<evidence type="ECO:0000313" key="2">
    <source>
        <dbReference type="EMBL" id="SEL88266.1"/>
    </source>
</evidence>
<feature type="transmembrane region" description="Helical" evidence="1">
    <location>
        <begin position="154"/>
        <end position="171"/>
    </location>
</feature>
<feature type="transmembrane region" description="Helical" evidence="1">
    <location>
        <begin position="47"/>
        <end position="65"/>
    </location>
</feature>